<keyword evidence="4" id="KW-0411">Iron-sulfur</keyword>
<dbReference type="GO" id="GO:0008168">
    <property type="term" value="F:methyltransferase activity"/>
    <property type="evidence" value="ECO:0007669"/>
    <property type="project" value="InterPro"/>
</dbReference>
<gene>
    <name evidence="5" type="ORF">Pla163_12370</name>
</gene>
<dbReference type="InterPro" id="IPR029063">
    <property type="entry name" value="SAM-dependent_MTases_sf"/>
</dbReference>
<evidence type="ECO:0000256" key="4">
    <source>
        <dbReference type="ARBA" id="ARBA00023014"/>
    </source>
</evidence>
<dbReference type="GO" id="GO:0006412">
    <property type="term" value="P:translation"/>
    <property type="evidence" value="ECO:0007669"/>
    <property type="project" value="InterPro"/>
</dbReference>
<dbReference type="GO" id="GO:0051536">
    <property type="term" value="F:iron-sulfur cluster binding"/>
    <property type="evidence" value="ECO:0007669"/>
    <property type="project" value="UniProtKB-KW"/>
</dbReference>
<keyword evidence="1" id="KW-0479">Metal-binding</keyword>
<evidence type="ECO:0000313" key="5">
    <source>
        <dbReference type="EMBL" id="QDU84133.1"/>
    </source>
</evidence>
<protein>
    <submittedName>
        <fullName evidence="5">Mitochondrial small ribosomal subunit Rsm22</fullName>
    </submittedName>
</protein>
<dbReference type="Proteomes" id="UP000319342">
    <property type="component" value="Chromosome"/>
</dbReference>
<dbReference type="Gene3D" id="3.40.50.150">
    <property type="entry name" value="Vaccinia Virus protein VP39"/>
    <property type="match status" value="1"/>
</dbReference>
<keyword evidence="6" id="KW-1185">Reference proteome</keyword>
<evidence type="ECO:0000256" key="3">
    <source>
        <dbReference type="ARBA" id="ARBA00023004"/>
    </source>
</evidence>
<evidence type="ECO:0000313" key="6">
    <source>
        <dbReference type="Proteomes" id="UP000319342"/>
    </source>
</evidence>
<proteinExistence type="predicted"/>
<dbReference type="Pfam" id="PF09243">
    <property type="entry name" value="Rsm22"/>
    <property type="match status" value="1"/>
</dbReference>
<organism evidence="5 6">
    <name type="scientific">Rohdeia mirabilis</name>
    <dbReference type="NCBI Taxonomy" id="2528008"/>
    <lineage>
        <taxon>Bacteria</taxon>
        <taxon>Pseudomonadati</taxon>
        <taxon>Planctomycetota</taxon>
        <taxon>Planctomycetia</taxon>
        <taxon>Planctomycetia incertae sedis</taxon>
        <taxon>Rohdeia</taxon>
    </lineage>
</organism>
<accession>A0A518CY28</accession>
<dbReference type="OrthoDB" id="185125at2"/>
<evidence type="ECO:0000256" key="2">
    <source>
        <dbReference type="ARBA" id="ARBA00022946"/>
    </source>
</evidence>
<keyword evidence="2" id="KW-0809">Transit peptide</keyword>
<reference evidence="5 6" key="1">
    <citation type="submission" date="2019-02" db="EMBL/GenBank/DDBJ databases">
        <title>Deep-cultivation of Planctomycetes and their phenomic and genomic characterization uncovers novel biology.</title>
        <authorList>
            <person name="Wiegand S."/>
            <person name="Jogler M."/>
            <person name="Boedeker C."/>
            <person name="Pinto D."/>
            <person name="Vollmers J."/>
            <person name="Rivas-Marin E."/>
            <person name="Kohn T."/>
            <person name="Peeters S.H."/>
            <person name="Heuer A."/>
            <person name="Rast P."/>
            <person name="Oberbeckmann S."/>
            <person name="Bunk B."/>
            <person name="Jeske O."/>
            <person name="Meyerdierks A."/>
            <person name="Storesund J.E."/>
            <person name="Kallscheuer N."/>
            <person name="Luecker S."/>
            <person name="Lage O.M."/>
            <person name="Pohl T."/>
            <person name="Merkel B.J."/>
            <person name="Hornburger P."/>
            <person name="Mueller R.-W."/>
            <person name="Bruemmer F."/>
            <person name="Labrenz M."/>
            <person name="Spormann A.M."/>
            <person name="Op den Camp H."/>
            <person name="Overmann J."/>
            <person name="Amann R."/>
            <person name="Jetten M.S.M."/>
            <person name="Mascher T."/>
            <person name="Medema M.H."/>
            <person name="Devos D.P."/>
            <person name="Kaster A.-K."/>
            <person name="Ovreas L."/>
            <person name="Rohde M."/>
            <person name="Galperin M.Y."/>
            <person name="Jogler C."/>
        </authorList>
    </citation>
    <scope>NUCLEOTIDE SEQUENCE [LARGE SCALE GENOMIC DNA]</scope>
    <source>
        <strain evidence="5 6">Pla163</strain>
    </source>
</reference>
<name>A0A518CY28_9BACT</name>
<dbReference type="InterPro" id="IPR015324">
    <property type="entry name" value="Ribosomal_Rsm22-like"/>
</dbReference>
<dbReference type="SUPFAM" id="SSF53335">
    <property type="entry name" value="S-adenosyl-L-methionine-dependent methyltransferases"/>
    <property type="match status" value="1"/>
</dbReference>
<dbReference type="AlphaFoldDB" id="A0A518CY28"/>
<dbReference type="RefSeq" id="WP_145185103.1">
    <property type="nucleotide sequence ID" value="NZ_CP036290.1"/>
</dbReference>
<evidence type="ECO:0000256" key="1">
    <source>
        <dbReference type="ARBA" id="ARBA00022723"/>
    </source>
</evidence>
<dbReference type="GO" id="GO:0046872">
    <property type="term" value="F:metal ion binding"/>
    <property type="evidence" value="ECO:0007669"/>
    <property type="project" value="UniProtKB-KW"/>
</dbReference>
<dbReference type="EMBL" id="CP036290">
    <property type="protein sequence ID" value="QDU84133.1"/>
    <property type="molecule type" value="Genomic_DNA"/>
</dbReference>
<keyword evidence="3" id="KW-0408">Iron</keyword>
<sequence length="347" mass="37613">MTETISFSERDWRQLETLRAEYLTGAVSDWSDASTLDLYHQSFGQRIAWKWRAVLAEPAVARLAPAAGPVVDLGCGSGVASLECHAAGAVPADADWHLLDRSAVARAYATDRLAEIGVRAHSDGRAPQGEIGTLIVSHVLSELDEKGLDELVALASRASRVLVVEPGSRPAASELVALRERLRAECDDLVPVAPCPHSGACGLRAPNVAANEGWCHHFAPPAPEAFTSGFWRRFSKRLGIDLRDLPMSFLVLARPDQAPAAASDDGLVPARILGRPRVEKGRVRFELCWEEGVIEADLLKRTDPVLFRGLREPEAEPRAYRVELGARTGDATRVTRIEPATGSDTPQ</sequence>